<dbReference type="EMBL" id="CM046389">
    <property type="protein sequence ID" value="KAI8566031.1"/>
    <property type="molecule type" value="Genomic_DNA"/>
</dbReference>
<organism evidence="1 2">
    <name type="scientific">Rhododendron molle</name>
    <name type="common">Chinese azalea</name>
    <name type="synonym">Azalea mollis</name>
    <dbReference type="NCBI Taxonomy" id="49168"/>
    <lineage>
        <taxon>Eukaryota</taxon>
        <taxon>Viridiplantae</taxon>
        <taxon>Streptophyta</taxon>
        <taxon>Embryophyta</taxon>
        <taxon>Tracheophyta</taxon>
        <taxon>Spermatophyta</taxon>
        <taxon>Magnoliopsida</taxon>
        <taxon>eudicotyledons</taxon>
        <taxon>Gunneridae</taxon>
        <taxon>Pentapetalae</taxon>
        <taxon>asterids</taxon>
        <taxon>Ericales</taxon>
        <taxon>Ericaceae</taxon>
        <taxon>Ericoideae</taxon>
        <taxon>Rhodoreae</taxon>
        <taxon>Rhododendron</taxon>
    </lineage>
</organism>
<comment type="caution">
    <text evidence="1">The sequence shown here is derived from an EMBL/GenBank/DDBJ whole genome shotgun (WGS) entry which is preliminary data.</text>
</comment>
<protein>
    <submittedName>
        <fullName evidence="1">Uncharacterized protein</fullName>
    </submittedName>
</protein>
<name>A0ACC0PLK9_RHOML</name>
<proteinExistence type="predicted"/>
<gene>
    <name evidence="1" type="ORF">RHMOL_Rhmol02G0007600</name>
</gene>
<reference evidence="1" key="1">
    <citation type="submission" date="2022-02" db="EMBL/GenBank/DDBJ databases">
        <title>Plant Genome Project.</title>
        <authorList>
            <person name="Zhang R.-G."/>
        </authorList>
    </citation>
    <scope>NUCLEOTIDE SEQUENCE</scope>
    <source>
        <strain evidence="1">AT1</strain>
    </source>
</reference>
<keyword evidence="2" id="KW-1185">Reference proteome</keyword>
<dbReference type="Proteomes" id="UP001062846">
    <property type="component" value="Chromosome 2"/>
</dbReference>
<evidence type="ECO:0000313" key="2">
    <source>
        <dbReference type="Proteomes" id="UP001062846"/>
    </source>
</evidence>
<accession>A0ACC0PLK9</accession>
<sequence length="731" mass="81890">MNSNSGRGEASDSGARFHAVQPLRDLESNWAVDLAKNLEDYLLKICSGEIDGDHDNPHFSVNFAEAALLLQGSIQVYSRKVEYLYSLVLHALEFVSQKRQTDQPEGVSDRSEETGSRAVPDEEDDHFWGLDDIPVEAKNSLDSATCKDAQPNNFVKPPANLVVLEGDCLDATGDGSELESYLLATNDLYRDFILLDPCDAIAVNDYLKDDKAGKWQNGFGRGSSLTSKSRRRFQSPISRSGGAHKSSAAKKQDANLNPSPPVDHGCEFNDHNIGDDHQAWNIPDNNIDGFEMDGGGSEPGDFDDSDDEDDPWKPLNPYEPGNLRVKPFKKVRSFKRQGINSTKRIPITTQFPVAKMHGTISAELSEVWEARRRASERQQESKSPSLYEKLRHSLVHGGRETFDAFCDPKDDNEDNEFDNGGLDFDPPDFDMPESRYEYEDVPLQPEKRDDGGVCFDNNEFFGNEGPSSQASLEDLCRSHLDALLASIAETEKQTELAARVSTWKQRIEKNLEEQDSRPPFDIHKYGDRVLEKLSVEADIANTMSFADVVRGQEKHDVARTFSAVLQLVNNGNVDIQRDGTSNDFQCYTAVNPFHLRLLSHDKKHEEVQLQSSKKRAKSPTMQLRSSKKRAKSPTMKGCNKGERDKSQLSPKFPLKLGKVGSIRCTPEGKRRRRSRLVEPMDMHSAGVNSYETSYSELYLCTDLLLREKLREVVRPLLVGLSVSGRAPEILA</sequence>
<evidence type="ECO:0000313" key="1">
    <source>
        <dbReference type="EMBL" id="KAI8566031.1"/>
    </source>
</evidence>